<dbReference type="FunFam" id="3.30.1330.40:FF:000001">
    <property type="entry name" value="L-PSP family endoribonuclease"/>
    <property type="match status" value="1"/>
</dbReference>
<reference evidence="2 3" key="1">
    <citation type="submission" date="2014-04" db="EMBL/GenBank/DDBJ databases">
        <authorList>
            <consortium name="DOE Joint Genome Institute"/>
            <person name="Kuo A."/>
            <person name="Martino E."/>
            <person name="Perotto S."/>
            <person name="Kohler A."/>
            <person name="Nagy L.G."/>
            <person name="Floudas D."/>
            <person name="Copeland A."/>
            <person name="Barry K.W."/>
            <person name="Cichocki N."/>
            <person name="Veneault-Fourrey C."/>
            <person name="LaButti K."/>
            <person name="Lindquist E.A."/>
            <person name="Lipzen A."/>
            <person name="Lundell T."/>
            <person name="Morin E."/>
            <person name="Murat C."/>
            <person name="Sun H."/>
            <person name="Tunlid A."/>
            <person name="Henrissat B."/>
            <person name="Grigoriev I.V."/>
            <person name="Hibbett D.S."/>
            <person name="Martin F."/>
            <person name="Nordberg H.P."/>
            <person name="Cantor M.N."/>
            <person name="Hua S.X."/>
        </authorList>
    </citation>
    <scope>NUCLEOTIDE SEQUENCE [LARGE SCALE GENOMIC DNA]</scope>
    <source>
        <strain evidence="2 3">Zn</strain>
    </source>
</reference>
<evidence type="ECO:0000256" key="1">
    <source>
        <dbReference type="ARBA" id="ARBA00010552"/>
    </source>
</evidence>
<evidence type="ECO:0000313" key="3">
    <source>
        <dbReference type="Proteomes" id="UP000054321"/>
    </source>
</evidence>
<dbReference type="PANTHER" id="PTHR11803">
    <property type="entry name" value="2-IMINOBUTANOATE/2-IMINOPROPANOATE DEAMINASE RIDA"/>
    <property type="match status" value="1"/>
</dbReference>
<dbReference type="GO" id="GO:0019239">
    <property type="term" value="F:deaminase activity"/>
    <property type="evidence" value="ECO:0007669"/>
    <property type="project" value="TreeGrafter"/>
</dbReference>
<dbReference type="InterPro" id="IPR035959">
    <property type="entry name" value="RutC-like_sf"/>
</dbReference>
<dbReference type="FunCoup" id="A0A0C3HH30">
    <property type="interactions" value="574"/>
</dbReference>
<keyword evidence="3" id="KW-1185">Reference proteome</keyword>
<dbReference type="Gene3D" id="3.30.1330.40">
    <property type="entry name" value="RutC-like"/>
    <property type="match status" value="1"/>
</dbReference>
<dbReference type="GO" id="GO:0005829">
    <property type="term" value="C:cytosol"/>
    <property type="evidence" value="ECO:0007669"/>
    <property type="project" value="TreeGrafter"/>
</dbReference>
<protein>
    <submittedName>
        <fullName evidence="2">Uncharacterized protein</fullName>
    </submittedName>
</protein>
<dbReference type="EMBL" id="KN832875">
    <property type="protein sequence ID" value="KIN01617.1"/>
    <property type="molecule type" value="Genomic_DNA"/>
</dbReference>
<dbReference type="GO" id="GO:0005739">
    <property type="term" value="C:mitochondrion"/>
    <property type="evidence" value="ECO:0007669"/>
    <property type="project" value="TreeGrafter"/>
</dbReference>
<dbReference type="InterPro" id="IPR006056">
    <property type="entry name" value="RidA"/>
</dbReference>
<dbReference type="SUPFAM" id="SSF55298">
    <property type="entry name" value="YjgF-like"/>
    <property type="match status" value="1"/>
</dbReference>
<sequence length="127" mass="13595">MAEKTAVFTGGAPAPIAPFSQGIIYNGLVYCSGIVGLDPKTNKIVEGGVKERTIQIIKNLSAVLEKAGSSLDKVLKVNVFLTSMDSFNEMNEGYKILFHGPLPARTCVCVKSLPLDSDVEIECVGYI</sequence>
<reference evidence="3" key="2">
    <citation type="submission" date="2015-01" db="EMBL/GenBank/DDBJ databases">
        <title>Evolutionary Origins and Diversification of the Mycorrhizal Mutualists.</title>
        <authorList>
            <consortium name="DOE Joint Genome Institute"/>
            <consortium name="Mycorrhizal Genomics Consortium"/>
            <person name="Kohler A."/>
            <person name="Kuo A."/>
            <person name="Nagy L.G."/>
            <person name="Floudas D."/>
            <person name="Copeland A."/>
            <person name="Barry K.W."/>
            <person name="Cichocki N."/>
            <person name="Veneault-Fourrey C."/>
            <person name="LaButti K."/>
            <person name="Lindquist E.A."/>
            <person name="Lipzen A."/>
            <person name="Lundell T."/>
            <person name="Morin E."/>
            <person name="Murat C."/>
            <person name="Riley R."/>
            <person name="Ohm R."/>
            <person name="Sun H."/>
            <person name="Tunlid A."/>
            <person name="Henrissat B."/>
            <person name="Grigoriev I.V."/>
            <person name="Hibbett D.S."/>
            <person name="Martin F."/>
        </authorList>
    </citation>
    <scope>NUCLEOTIDE SEQUENCE [LARGE SCALE GENOMIC DNA]</scope>
    <source>
        <strain evidence="3">Zn</strain>
    </source>
</reference>
<gene>
    <name evidence="2" type="ORF">OIDMADRAFT_18584</name>
</gene>
<dbReference type="NCBIfam" id="TIGR00004">
    <property type="entry name" value="Rid family detoxifying hydrolase"/>
    <property type="match status" value="1"/>
</dbReference>
<dbReference type="CDD" id="cd00448">
    <property type="entry name" value="YjgF_YER057c_UK114_family"/>
    <property type="match status" value="1"/>
</dbReference>
<organism evidence="2 3">
    <name type="scientific">Oidiodendron maius (strain Zn)</name>
    <dbReference type="NCBI Taxonomy" id="913774"/>
    <lineage>
        <taxon>Eukaryota</taxon>
        <taxon>Fungi</taxon>
        <taxon>Dikarya</taxon>
        <taxon>Ascomycota</taxon>
        <taxon>Pezizomycotina</taxon>
        <taxon>Leotiomycetes</taxon>
        <taxon>Leotiomycetes incertae sedis</taxon>
        <taxon>Myxotrichaceae</taxon>
        <taxon>Oidiodendron</taxon>
    </lineage>
</organism>
<comment type="similarity">
    <text evidence="1">Belongs to the RutC family.</text>
</comment>
<dbReference type="HOGENOM" id="CLU_100715_7_2_1"/>
<dbReference type="PANTHER" id="PTHR11803:SF42">
    <property type="entry name" value="MMF1"/>
    <property type="match status" value="1"/>
</dbReference>
<dbReference type="InParanoid" id="A0A0C3HH30"/>
<accession>A0A0C3HH30</accession>
<dbReference type="AlphaFoldDB" id="A0A0C3HH30"/>
<dbReference type="OrthoDB" id="309640at2759"/>
<evidence type="ECO:0000313" key="2">
    <source>
        <dbReference type="EMBL" id="KIN01617.1"/>
    </source>
</evidence>
<dbReference type="Proteomes" id="UP000054321">
    <property type="component" value="Unassembled WGS sequence"/>
</dbReference>
<dbReference type="STRING" id="913774.A0A0C3HH30"/>
<dbReference type="InterPro" id="IPR006175">
    <property type="entry name" value="YjgF/YER057c/UK114"/>
</dbReference>
<proteinExistence type="inferred from homology"/>
<name>A0A0C3HH30_OIDMZ</name>
<dbReference type="Pfam" id="PF01042">
    <property type="entry name" value="Ribonuc_L-PSP"/>
    <property type="match status" value="1"/>
</dbReference>